<organism evidence="1 2">
    <name type="scientific">Henosepilachna vigintioctopunctata</name>
    <dbReference type="NCBI Taxonomy" id="420089"/>
    <lineage>
        <taxon>Eukaryota</taxon>
        <taxon>Metazoa</taxon>
        <taxon>Ecdysozoa</taxon>
        <taxon>Arthropoda</taxon>
        <taxon>Hexapoda</taxon>
        <taxon>Insecta</taxon>
        <taxon>Pterygota</taxon>
        <taxon>Neoptera</taxon>
        <taxon>Endopterygota</taxon>
        <taxon>Coleoptera</taxon>
        <taxon>Polyphaga</taxon>
        <taxon>Cucujiformia</taxon>
        <taxon>Coccinelloidea</taxon>
        <taxon>Coccinellidae</taxon>
        <taxon>Epilachninae</taxon>
        <taxon>Epilachnini</taxon>
        <taxon>Henosepilachna</taxon>
    </lineage>
</organism>
<evidence type="ECO:0000313" key="1">
    <source>
        <dbReference type="EMBL" id="KAK9873776.1"/>
    </source>
</evidence>
<proteinExistence type="predicted"/>
<gene>
    <name evidence="1" type="ORF">WA026_002133</name>
</gene>
<accession>A0AAW1TQI0</accession>
<dbReference type="Proteomes" id="UP001431783">
    <property type="component" value="Unassembled WGS sequence"/>
</dbReference>
<comment type="caution">
    <text evidence="1">The sequence shown here is derived from an EMBL/GenBank/DDBJ whole genome shotgun (WGS) entry which is preliminary data.</text>
</comment>
<evidence type="ECO:0000313" key="2">
    <source>
        <dbReference type="Proteomes" id="UP001431783"/>
    </source>
</evidence>
<sequence>MKAATEKVIEYYRQEARKPWMTKEILNKMEYRRIAKLENNDIKFNQIHKDVRKKIRQAKEQWLTEQCPEAEKLHEMHDSFIFHKKFQEITTTQNLTQQEDITGPPILVSEVEYAVANLKDGKAPGEDMIHAEVLKLMDPKILCRFFNKIYDSGIIPLG</sequence>
<protein>
    <recommendedName>
        <fullName evidence="3">Reverse transcriptase</fullName>
    </recommendedName>
</protein>
<evidence type="ECO:0008006" key="3">
    <source>
        <dbReference type="Google" id="ProtNLM"/>
    </source>
</evidence>
<name>A0AAW1TQI0_9CUCU</name>
<keyword evidence="2" id="KW-1185">Reference proteome</keyword>
<dbReference type="AlphaFoldDB" id="A0AAW1TQI0"/>
<reference evidence="1 2" key="1">
    <citation type="submission" date="2023-03" db="EMBL/GenBank/DDBJ databases">
        <title>Genome insight into feeding habits of ladybird beetles.</title>
        <authorList>
            <person name="Li H.-S."/>
            <person name="Huang Y.-H."/>
            <person name="Pang H."/>
        </authorList>
    </citation>
    <scope>NUCLEOTIDE SEQUENCE [LARGE SCALE GENOMIC DNA]</scope>
    <source>
        <strain evidence="1">SYSU_2023b</strain>
        <tissue evidence="1">Whole body</tissue>
    </source>
</reference>
<dbReference type="EMBL" id="JARQZJ010000031">
    <property type="protein sequence ID" value="KAK9873776.1"/>
    <property type="molecule type" value="Genomic_DNA"/>
</dbReference>